<dbReference type="Proteomes" id="UP000657918">
    <property type="component" value="Unassembled WGS sequence"/>
</dbReference>
<evidence type="ECO:0000313" key="3">
    <source>
        <dbReference type="Proteomes" id="UP000657918"/>
    </source>
</evidence>
<gene>
    <name evidence="2" type="ORF">SADUNF_Sadunf15G0048400</name>
</gene>
<dbReference type="EMBL" id="JADGMS010000015">
    <property type="protein sequence ID" value="KAF9667676.1"/>
    <property type="molecule type" value="Genomic_DNA"/>
</dbReference>
<dbReference type="AlphaFoldDB" id="A0A835JE16"/>
<organism evidence="2 3">
    <name type="scientific">Salix dunnii</name>
    <dbReference type="NCBI Taxonomy" id="1413687"/>
    <lineage>
        <taxon>Eukaryota</taxon>
        <taxon>Viridiplantae</taxon>
        <taxon>Streptophyta</taxon>
        <taxon>Embryophyta</taxon>
        <taxon>Tracheophyta</taxon>
        <taxon>Spermatophyta</taxon>
        <taxon>Magnoliopsida</taxon>
        <taxon>eudicotyledons</taxon>
        <taxon>Gunneridae</taxon>
        <taxon>Pentapetalae</taxon>
        <taxon>rosids</taxon>
        <taxon>fabids</taxon>
        <taxon>Malpighiales</taxon>
        <taxon>Salicaceae</taxon>
        <taxon>Saliceae</taxon>
        <taxon>Salix</taxon>
    </lineage>
</organism>
<sequence>MSNIVQWWGDRDSHVLPVQQLGKRLNVLKREEIYSGLASSGTSMGCESREASQPLDRVFGQET</sequence>
<proteinExistence type="predicted"/>
<comment type="caution">
    <text evidence="2">The sequence shown here is derived from an EMBL/GenBank/DDBJ whole genome shotgun (WGS) entry which is preliminary data.</text>
</comment>
<keyword evidence="3" id="KW-1185">Reference proteome</keyword>
<evidence type="ECO:0000313" key="2">
    <source>
        <dbReference type="EMBL" id="KAF9667676.1"/>
    </source>
</evidence>
<evidence type="ECO:0000256" key="1">
    <source>
        <dbReference type="SAM" id="MobiDB-lite"/>
    </source>
</evidence>
<reference evidence="2 3" key="1">
    <citation type="submission" date="2020-10" db="EMBL/GenBank/DDBJ databases">
        <title>Plant Genome Project.</title>
        <authorList>
            <person name="Zhang R.-G."/>
        </authorList>
    </citation>
    <scope>NUCLEOTIDE SEQUENCE [LARGE SCALE GENOMIC DNA]</scope>
    <source>
        <strain evidence="2">FAFU-HL-1</strain>
        <tissue evidence="2">Leaf</tissue>
    </source>
</reference>
<name>A0A835JE16_9ROSI</name>
<dbReference type="OrthoDB" id="5970161at2759"/>
<feature type="region of interest" description="Disordered" evidence="1">
    <location>
        <begin position="38"/>
        <end position="63"/>
    </location>
</feature>
<protein>
    <submittedName>
        <fullName evidence="2">Uncharacterized protein</fullName>
    </submittedName>
</protein>
<accession>A0A835JE16</accession>